<reference evidence="2 3" key="1">
    <citation type="submission" date="2018-08" db="EMBL/GenBank/DDBJ databases">
        <title>A genome reference for cultivated species of the human gut microbiota.</title>
        <authorList>
            <person name="Zou Y."/>
            <person name="Xue W."/>
            <person name="Luo G."/>
        </authorList>
    </citation>
    <scope>NUCLEOTIDE SEQUENCE [LARGE SCALE GENOMIC DNA]</scope>
    <source>
        <strain evidence="2 3">TF08-14</strain>
    </source>
</reference>
<gene>
    <name evidence="2" type="ORF">DXC81_03840</name>
</gene>
<protein>
    <submittedName>
        <fullName evidence="2">DUF2992 family protein</fullName>
    </submittedName>
</protein>
<comment type="caution">
    <text evidence="2">The sequence shown here is derived from an EMBL/GenBank/DDBJ whole genome shotgun (WGS) entry which is preliminary data.</text>
</comment>
<name>A0A3E4QVJ3_9ACTN</name>
<dbReference type="AlphaFoldDB" id="A0A3E4QVJ3"/>
<dbReference type="EMBL" id="QSRJ01000003">
    <property type="protein sequence ID" value="RGL11249.1"/>
    <property type="molecule type" value="Genomic_DNA"/>
</dbReference>
<sequence>MRKREVSSTLTVYHDGQFWVGVVEHVESGMLSVARVVFGAEPSNEEIYTWVLERWMSLHLSTATEPVESHQNRLPGNPKRRAREAAKALHMRGASTASQRALARERERSKDEARSERMARGREETFARWEKRREKRRRKHRGK</sequence>
<dbReference type="Pfam" id="PF11208">
    <property type="entry name" value="DUF2992"/>
    <property type="match status" value="1"/>
</dbReference>
<proteinExistence type="predicted"/>
<accession>A0A3E4QVJ3</accession>
<dbReference type="InterPro" id="IPR016787">
    <property type="entry name" value="UCP021328"/>
</dbReference>
<feature type="compositionally biased region" description="Basic and acidic residues" evidence="1">
    <location>
        <begin position="102"/>
        <end position="132"/>
    </location>
</feature>
<evidence type="ECO:0000313" key="3">
    <source>
        <dbReference type="Proteomes" id="UP000260943"/>
    </source>
</evidence>
<evidence type="ECO:0000313" key="2">
    <source>
        <dbReference type="EMBL" id="RGL11249.1"/>
    </source>
</evidence>
<dbReference type="Proteomes" id="UP000260943">
    <property type="component" value="Unassembled WGS sequence"/>
</dbReference>
<dbReference type="PIRSF" id="PIRSF021328">
    <property type="entry name" value="UCP021328"/>
    <property type="match status" value="1"/>
</dbReference>
<feature type="region of interest" description="Disordered" evidence="1">
    <location>
        <begin position="63"/>
        <end position="143"/>
    </location>
</feature>
<feature type="compositionally biased region" description="Basic residues" evidence="1">
    <location>
        <begin position="133"/>
        <end position="143"/>
    </location>
</feature>
<dbReference type="RefSeq" id="WP_117679254.1">
    <property type="nucleotide sequence ID" value="NZ_QSRJ01000003.1"/>
</dbReference>
<evidence type="ECO:0000256" key="1">
    <source>
        <dbReference type="SAM" id="MobiDB-lite"/>
    </source>
</evidence>
<organism evidence="2 3">
    <name type="scientific">Collinsella tanakaei</name>
    <dbReference type="NCBI Taxonomy" id="626935"/>
    <lineage>
        <taxon>Bacteria</taxon>
        <taxon>Bacillati</taxon>
        <taxon>Actinomycetota</taxon>
        <taxon>Coriobacteriia</taxon>
        <taxon>Coriobacteriales</taxon>
        <taxon>Coriobacteriaceae</taxon>
        <taxon>Collinsella</taxon>
    </lineage>
</organism>